<comment type="caution">
    <text evidence="2">The sequence shown here is derived from an EMBL/GenBank/DDBJ whole genome shotgun (WGS) entry which is preliminary data.</text>
</comment>
<dbReference type="AlphaFoldDB" id="A0A7W6FK23"/>
<evidence type="ECO:0000313" key="4">
    <source>
        <dbReference type="Proteomes" id="UP000272004"/>
    </source>
</evidence>
<evidence type="ECO:0000256" key="1">
    <source>
        <dbReference type="SAM" id="Phobius"/>
    </source>
</evidence>
<dbReference type="EMBL" id="JACIDG010000008">
    <property type="protein sequence ID" value="MBB3916011.1"/>
    <property type="molecule type" value="Genomic_DNA"/>
</dbReference>
<evidence type="ECO:0000313" key="2">
    <source>
        <dbReference type="EMBL" id="MBB3916011.1"/>
    </source>
</evidence>
<name>A0A7W6FK23_9HYPH</name>
<dbReference type="RefSeq" id="WP_126828068.1">
    <property type="nucleotide sequence ID" value="NZ_JACIDG010000008.1"/>
</dbReference>
<keyword evidence="1" id="KW-0812">Transmembrane</keyword>
<reference evidence="2 5" key="2">
    <citation type="submission" date="2020-08" db="EMBL/GenBank/DDBJ databases">
        <title>Genomic Encyclopedia of Type Strains, Phase IV (KMG-IV): sequencing the most valuable type-strain genomes for metagenomic binning, comparative biology and taxonomic classification.</title>
        <authorList>
            <person name="Goeker M."/>
        </authorList>
    </citation>
    <scope>NUCLEOTIDE SEQUENCE [LARGE SCALE GENOMIC DNA]</scope>
    <source>
        <strain evidence="2 5">DSM 19331</strain>
    </source>
</reference>
<organism evidence="2 5">
    <name type="scientific">Rhizobium fabae</name>
    <dbReference type="NCBI Taxonomy" id="573179"/>
    <lineage>
        <taxon>Bacteria</taxon>
        <taxon>Pseudomonadati</taxon>
        <taxon>Pseudomonadota</taxon>
        <taxon>Alphaproteobacteria</taxon>
        <taxon>Hyphomicrobiales</taxon>
        <taxon>Rhizobiaceae</taxon>
        <taxon>Rhizobium/Agrobacterium group</taxon>
        <taxon>Rhizobium</taxon>
    </lineage>
</organism>
<accession>A0A7W6FK23</accession>
<protein>
    <submittedName>
        <fullName evidence="2">Uncharacterized protein</fullName>
    </submittedName>
</protein>
<evidence type="ECO:0000313" key="5">
    <source>
        <dbReference type="Proteomes" id="UP000545490"/>
    </source>
</evidence>
<keyword evidence="1" id="KW-1133">Transmembrane helix</keyword>
<dbReference type="EMBL" id="RJJU01000010">
    <property type="protein sequence ID" value="RUM11034.1"/>
    <property type="molecule type" value="Genomic_DNA"/>
</dbReference>
<dbReference type="Proteomes" id="UP000272004">
    <property type="component" value="Unassembled WGS sequence"/>
</dbReference>
<evidence type="ECO:0000313" key="3">
    <source>
        <dbReference type="EMBL" id="RUM11034.1"/>
    </source>
</evidence>
<feature type="transmembrane region" description="Helical" evidence="1">
    <location>
        <begin position="287"/>
        <end position="304"/>
    </location>
</feature>
<keyword evidence="4" id="KW-1185">Reference proteome</keyword>
<dbReference type="Proteomes" id="UP000545490">
    <property type="component" value="Unassembled WGS sequence"/>
</dbReference>
<sequence>MRYHKLEGATLVNHFTLHHASAKNDGRPFISTCVPQTVHLDLDCIEITHAAEWQDKDFVEKTPETPNFKLATTLNARGTTIDTITVFRVPEGEVGRFQEIEIQIKPLRKGIVGGKTQASSMDGVKFSGISSTTVPEEGLMDGEPGKIFYRDPEDDWWDKKSEPYLQLEAYIDEDEFNSLLQRLSVTSAPIANGRLQITAELFENEVDATLSEPWHPKQYGLLMKGEKTLYAWTRARADRIQIDYRPVAVPRSPTATIDEDGEYQPPTPFEPVSAAAVKKIEKHLKNIAMTVGIGLAAIFLVLISR</sequence>
<reference evidence="3 4" key="1">
    <citation type="submission" date="2018-11" db="EMBL/GenBank/DDBJ databases">
        <authorList>
            <person name="Huo Y."/>
        </authorList>
    </citation>
    <scope>NUCLEOTIDE SEQUENCE [LARGE SCALE GENOMIC DNA]</scope>
    <source>
        <strain evidence="3 4">CCBAU 33202</strain>
    </source>
</reference>
<proteinExistence type="predicted"/>
<keyword evidence="1" id="KW-0472">Membrane</keyword>
<gene>
    <name evidence="3" type="ORF">EFB14_19300</name>
    <name evidence="2" type="ORF">GGQ65_003311</name>
</gene>